<sequence>MNDIESRVAELVDEFRRIGTAQMQDLPIYNPRLDVEAVGFQALGERWIGVLITPWFMSAILLPTVKCALDPRLFGQKCQELLPAATYAFVNGGVEAVGSYKSLPLHSPMGAFESQESARREAQARLSALLTPPAESPEPAPATGDAPSPLPGDPSRRAFLFGHPREMK</sequence>
<evidence type="ECO:0000313" key="3">
    <source>
        <dbReference type="Proteomes" id="UP000807785"/>
    </source>
</evidence>
<proteinExistence type="predicted"/>
<dbReference type="AlphaFoldDB" id="A0A9D7HUH4"/>
<dbReference type="NCBIfam" id="TIGR03993">
    <property type="entry name" value="hydrog_HybE"/>
    <property type="match status" value="1"/>
</dbReference>
<gene>
    <name evidence="2" type="primary">hybE</name>
    <name evidence="2" type="ORF">IPH26_12370</name>
</gene>
<feature type="region of interest" description="Disordered" evidence="1">
    <location>
        <begin position="122"/>
        <end position="168"/>
    </location>
</feature>
<dbReference type="Gene3D" id="3.30.1460.40">
    <property type="entry name" value="[NiFe]-hydrogenase assembly chaperone, HybE"/>
    <property type="match status" value="1"/>
</dbReference>
<dbReference type="Proteomes" id="UP000807785">
    <property type="component" value="Unassembled WGS sequence"/>
</dbReference>
<dbReference type="EMBL" id="JADJEV010000003">
    <property type="protein sequence ID" value="MBK6973690.1"/>
    <property type="molecule type" value="Genomic_DNA"/>
</dbReference>
<organism evidence="2 3">
    <name type="scientific">Candidatus Methylophosphatis roskildensis</name>
    <dbReference type="NCBI Taxonomy" id="2899263"/>
    <lineage>
        <taxon>Bacteria</taxon>
        <taxon>Pseudomonadati</taxon>
        <taxon>Pseudomonadota</taxon>
        <taxon>Betaproteobacteria</taxon>
        <taxon>Nitrosomonadales</taxon>
        <taxon>Sterolibacteriaceae</taxon>
        <taxon>Candidatus Methylophosphatis</taxon>
    </lineage>
</organism>
<evidence type="ECO:0000256" key="1">
    <source>
        <dbReference type="SAM" id="MobiDB-lite"/>
    </source>
</evidence>
<dbReference type="InterPro" id="IPR023994">
    <property type="entry name" value="NiFe-hyd_HybE"/>
</dbReference>
<dbReference type="Pfam" id="PF11939">
    <property type="entry name" value="NiFe-hyd_HybE"/>
    <property type="match status" value="1"/>
</dbReference>
<evidence type="ECO:0000313" key="2">
    <source>
        <dbReference type="EMBL" id="MBK6973690.1"/>
    </source>
</evidence>
<accession>A0A9D7HUH4</accession>
<dbReference type="InterPro" id="IPR038530">
    <property type="entry name" value="NiFe-hyd_HybE_sf"/>
</dbReference>
<name>A0A9D7HUH4_9PROT</name>
<reference evidence="2" key="1">
    <citation type="submission" date="2020-10" db="EMBL/GenBank/DDBJ databases">
        <title>Connecting structure to function with the recovery of over 1000 high-quality activated sludge metagenome-assembled genomes encoding full-length rRNA genes using long-read sequencing.</title>
        <authorList>
            <person name="Singleton C.M."/>
            <person name="Petriglieri F."/>
            <person name="Kristensen J.M."/>
            <person name="Kirkegaard R.H."/>
            <person name="Michaelsen T.Y."/>
            <person name="Andersen M.H."/>
            <person name="Karst S.M."/>
            <person name="Dueholm M.S."/>
            <person name="Nielsen P.H."/>
            <person name="Albertsen M."/>
        </authorList>
    </citation>
    <scope>NUCLEOTIDE SEQUENCE</scope>
    <source>
        <strain evidence="2">Bjer_18-Q3-R1-45_BAT3C.347</strain>
    </source>
</reference>
<protein>
    <submittedName>
        <fullName evidence="2">[NiFe]-hydrogenase assembly chaperone HybE</fullName>
    </submittedName>
</protein>
<comment type="caution">
    <text evidence="2">The sequence shown here is derived from an EMBL/GenBank/DDBJ whole genome shotgun (WGS) entry which is preliminary data.</text>
</comment>